<name>A0A7J4XIP3_9BACE</name>
<dbReference type="EMBL" id="VWMK01000010">
    <property type="protein sequence ID" value="KAA3765175.1"/>
    <property type="molecule type" value="Genomic_DNA"/>
</dbReference>
<sequence>MPIFFYSESINKTRTFPTKQAQPYFKTPCLILVNKSNRTSHLFYQHSLIHMRDINKHTATRPYFTTKQRMQAKTGEYIK</sequence>
<gene>
    <name evidence="1" type="ORF">F3F73_11390</name>
</gene>
<comment type="caution">
    <text evidence="1">The sequence shown here is derived from an EMBL/GenBank/DDBJ whole genome shotgun (WGS) entry which is preliminary data.</text>
</comment>
<protein>
    <submittedName>
        <fullName evidence="1">Uncharacterized protein</fullName>
    </submittedName>
</protein>
<evidence type="ECO:0000313" key="1">
    <source>
        <dbReference type="EMBL" id="KAA3765175.1"/>
    </source>
</evidence>
<reference evidence="1 2" key="1">
    <citation type="journal article" date="2019" name="Nat. Med.">
        <title>A library of human gut bacterial isolates paired with longitudinal multiomics data enables mechanistic microbiome research.</title>
        <authorList>
            <person name="Poyet M."/>
            <person name="Groussin M."/>
            <person name="Gibbons S.M."/>
            <person name="Avila-Pacheco J."/>
            <person name="Jiang X."/>
            <person name="Kearney S.M."/>
            <person name="Perrotta A.R."/>
            <person name="Berdy B."/>
            <person name="Zhao S."/>
            <person name="Lieberman T.D."/>
            <person name="Swanson P.K."/>
            <person name="Smith M."/>
            <person name="Roesemann S."/>
            <person name="Alexander J.E."/>
            <person name="Rich S.A."/>
            <person name="Livny J."/>
            <person name="Vlamakis H."/>
            <person name="Clish C."/>
            <person name="Bullock K."/>
            <person name="Deik A."/>
            <person name="Scott J."/>
            <person name="Pierce K.A."/>
            <person name="Xavier R.J."/>
            <person name="Alm E.J."/>
        </authorList>
    </citation>
    <scope>NUCLEOTIDE SEQUENCE [LARGE SCALE GENOMIC DNA]</scope>
    <source>
        <strain evidence="1 2">BIOML-A10</strain>
    </source>
</reference>
<dbReference type="AlphaFoldDB" id="A0A7J4XIP3"/>
<dbReference type="Proteomes" id="UP000422221">
    <property type="component" value="Unassembled WGS sequence"/>
</dbReference>
<proteinExistence type="predicted"/>
<evidence type="ECO:0000313" key="2">
    <source>
        <dbReference type="Proteomes" id="UP000422221"/>
    </source>
</evidence>
<accession>A0A7J4XIP3</accession>
<organism evidence="1 2">
    <name type="scientific">Bacteroides salyersiae</name>
    <dbReference type="NCBI Taxonomy" id="291644"/>
    <lineage>
        <taxon>Bacteria</taxon>
        <taxon>Pseudomonadati</taxon>
        <taxon>Bacteroidota</taxon>
        <taxon>Bacteroidia</taxon>
        <taxon>Bacteroidales</taxon>
        <taxon>Bacteroidaceae</taxon>
        <taxon>Bacteroides</taxon>
    </lineage>
</organism>